<dbReference type="Proteomes" id="UP000267821">
    <property type="component" value="Unassembled WGS sequence"/>
</dbReference>
<keyword evidence="4" id="KW-1185">Reference proteome</keyword>
<dbReference type="PANTHER" id="PTHR10578:SF148">
    <property type="entry name" value="L-LACTATE DEHYDROGENASE (CYTOCHROME)"/>
    <property type="match status" value="1"/>
</dbReference>
<gene>
    <name evidence="3" type="ORF">L211DRAFT_849767</name>
</gene>
<evidence type="ECO:0000313" key="3">
    <source>
        <dbReference type="EMBL" id="RPB23508.1"/>
    </source>
</evidence>
<comment type="cofactor">
    <cofactor evidence="1">
        <name>FMN</name>
        <dbReference type="ChEBI" id="CHEBI:58210"/>
    </cofactor>
</comment>
<evidence type="ECO:0000256" key="1">
    <source>
        <dbReference type="ARBA" id="ARBA00001917"/>
    </source>
</evidence>
<reference evidence="3 4" key="1">
    <citation type="journal article" date="2018" name="Nat. Ecol. Evol.">
        <title>Pezizomycetes genomes reveal the molecular basis of ectomycorrhizal truffle lifestyle.</title>
        <authorList>
            <person name="Murat C."/>
            <person name="Payen T."/>
            <person name="Noel B."/>
            <person name="Kuo A."/>
            <person name="Morin E."/>
            <person name="Chen J."/>
            <person name="Kohler A."/>
            <person name="Krizsan K."/>
            <person name="Balestrini R."/>
            <person name="Da Silva C."/>
            <person name="Montanini B."/>
            <person name="Hainaut M."/>
            <person name="Levati E."/>
            <person name="Barry K.W."/>
            <person name="Belfiori B."/>
            <person name="Cichocki N."/>
            <person name="Clum A."/>
            <person name="Dockter R.B."/>
            <person name="Fauchery L."/>
            <person name="Guy J."/>
            <person name="Iotti M."/>
            <person name="Le Tacon F."/>
            <person name="Lindquist E.A."/>
            <person name="Lipzen A."/>
            <person name="Malagnac F."/>
            <person name="Mello A."/>
            <person name="Molinier V."/>
            <person name="Miyauchi S."/>
            <person name="Poulain J."/>
            <person name="Riccioni C."/>
            <person name="Rubini A."/>
            <person name="Sitrit Y."/>
            <person name="Splivallo R."/>
            <person name="Traeger S."/>
            <person name="Wang M."/>
            <person name="Zifcakova L."/>
            <person name="Wipf D."/>
            <person name="Zambonelli A."/>
            <person name="Paolocci F."/>
            <person name="Nowrousian M."/>
            <person name="Ottonello S."/>
            <person name="Baldrian P."/>
            <person name="Spatafora J.W."/>
            <person name="Henrissat B."/>
            <person name="Nagy L.G."/>
            <person name="Aury J.M."/>
            <person name="Wincker P."/>
            <person name="Grigoriev I.V."/>
            <person name="Bonfante P."/>
            <person name="Martin F.M."/>
        </authorList>
    </citation>
    <scope>NUCLEOTIDE SEQUENCE [LARGE SCALE GENOMIC DNA]</scope>
    <source>
        <strain evidence="3 4">ATCC MYA-4762</strain>
    </source>
</reference>
<feature type="domain" description="FMN-dependent dehydrogenase" evidence="2">
    <location>
        <begin position="102"/>
        <end position="143"/>
    </location>
</feature>
<dbReference type="InterPro" id="IPR000262">
    <property type="entry name" value="FMN-dep_DH"/>
</dbReference>
<feature type="domain" description="FMN-dependent dehydrogenase" evidence="2">
    <location>
        <begin position="13"/>
        <end position="95"/>
    </location>
</feature>
<dbReference type="GO" id="GO:0016491">
    <property type="term" value="F:oxidoreductase activity"/>
    <property type="evidence" value="ECO:0007669"/>
    <property type="project" value="InterPro"/>
</dbReference>
<accession>A0A3N4LPC3</accession>
<dbReference type="InParanoid" id="A0A3N4LPC3"/>
<proteinExistence type="predicted"/>
<dbReference type="Pfam" id="PF01070">
    <property type="entry name" value="FMN_dh"/>
    <property type="match status" value="2"/>
</dbReference>
<dbReference type="PANTHER" id="PTHR10578">
    <property type="entry name" value="S -2-HYDROXY-ACID OXIDASE-RELATED"/>
    <property type="match status" value="1"/>
</dbReference>
<dbReference type="Gene3D" id="3.20.20.70">
    <property type="entry name" value="Aldolase class I"/>
    <property type="match status" value="2"/>
</dbReference>
<dbReference type="STRING" id="1051890.A0A3N4LPC3"/>
<name>A0A3N4LPC3_9PEZI</name>
<dbReference type="EMBL" id="ML121546">
    <property type="protein sequence ID" value="RPB23508.1"/>
    <property type="molecule type" value="Genomic_DNA"/>
</dbReference>
<dbReference type="InterPro" id="IPR013785">
    <property type="entry name" value="Aldolase_TIM"/>
</dbReference>
<protein>
    <recommendedName>
        <fullName evidence="2">FMN-dependent dehydrogenase domain-containing protein</fullName>
    </recommendedName>
</protein>
<dbReference type="SUPFAM" id="SSF51395">
    <property type="entry name" value="FMN-linked oxidoreductases"/>
    <property type="match status" value="1"/>
</dbReference>
<organism evidence="3 4">
    <name type="scientific">Terfezia boudieri ATCC MYA-4762</name>
    <dbReference type="NCBI Taxonomy" id="1051890"/>
    <lineage>
        <taxon>Eukaryota</taxon>
        <taxon>Fungi</taxon>
        <taxon>Dikarya</taxon>
        <taxon>Ascomycota</taxon>
        <taxon>Pezizomycotina</taxon>
        <taxon>Pezizomycetes</taxon>
        <taxon>Pezizales</taxon>
        <taxon>Pezizaceae</taxon>
        <taxon>Terfezia</taxon>
    </lineage>
</organism>
<evidence type="ECO:0000313" key="4">
    <source>
        <dbReference type="Proteomes" id="UP000267821"/>
    </source>
</evidence>
<sequence>MPKGEDVEVFLSLSTLRNWVEEKKVDDVGFNVQQVDGEAVDSSQDAARAISSFVDPSLSWKDIPPFRKITKNAHALKDVQRIEDALKAVEYGVAAASYRYPLKALCLGAKGVGIGRPFLYAMNTYGQSGVERAMQLLKAHLANTDFFCDAQDELEMSF</sequence>
<dbReference type="OrthoDB" id="1925334at2759"/>
<dbReference type="AlphaFoldDB" id="A0A3N4LPC3"/>
<evidence type="ECO:0000259" key="2">
    <source>
        <dbReference type="Pfam" id="PF01070"/>
    </source>
</evidence>